<dbReference type="Pfam" id="PF00015">
    <property type="entry name" value="MCPsignal"/>
    <property type="match status" value="1"/>
</dbReference>
<evidence type="ECO:0000256" key="3">
    <source>
        <dbReference type="SAM" id="Coils"/>
    </source>
</evidence>
<reference evidence="6 7" key="1">
    <citation type="submission" date="2019-11" db="EMBL/GenBank/DDBJ databases">
        <title>Bacillus lacus genome.</title>
        <authorList>
            <person name="Allen C.J."/>
            <person name="Newman J.D."/>
        </authorList>
    </citation>
    <scope>NUCLEOTIDE SEQUENCE [LARGE SCALE GENOMIC DNA]</scope>
    <source>
        <strain evidence="6 7">KCTC 33946</strain>
    </source>
</reference>
<dbReference type="PANTHER" id="PTHR32089:SF114">
    <property type="entry name" value="METHYL-ACCEPTING CHEMOTAXIS PROTEIN MCPB"/>
    <property type="match status" value="1"/>
</dbReference>
<dbReference type="PROSITE" id="PS50111">
    <property type="entry name" value="CHEMOTAXIS_TRANSDUC_2"/>
    <property type="match status" value="1"/>
</dbReference>
<feature type="transmembrane region" description="Helical" evidence="4">
    <location>
        <begin position="16"/>
        <end position="35"/>
    </location>
</feature>
<dbReference type="Gene3D" id="1.10.287.950">
    <property type="entry name" value="Methyl-accepting chemotaxis protein"/>
    <property type="match status" value="1"/>
</dbReference>
<keyword evidence="7" id="KW-1185">Reference proteome</keyword>
<dbReference type="SMART" id="SM00283">
    <property type="entry name" value="MA"/>
    <property type="match status" value="1"/>
</dbReference>
<dbReference type="InterPro" id="IPR004089">
    <property type="entry name" value="MCPsignal_dom"/>
</dbReference>
<dbReference type="SUPFAM" id="SSF58104">
    <property type="entry name" value="Methyl-accepting chemotaxis protein (MCP) signaling domain"/>
    <property type="match status" value="1"/>
</dbReference>
<keyword evidence="4" id="KW-0812">Transmembrane</keyword>
<dbReference type="PANTHER" id="PTHR32089">
    <property type="entry name" value="METHYL-ACCEPTING CHEMOTAXIS PROTEIN MCPB"/>
    <property type="match status" value="1"/>
</dbReference>
<evidence type="ECO:0000256" key="4">
    <source>
        <dbReference type="SAM" id="Phobius"/>
    </source>
</evidence>
<keyword evidence="4" id="KW-1133">Transmembrane helix</keyword>
<dbReference type="GO" id="GO:0016020">
    <property type="term" value="C:membrane"/>
    <property type="evidence" value="ECO:0007669"/>
    <property type="project" value="InterPro"/>
</dbReference>
<dbReference type="EMBL" id="WKKI01000016">
    <property type="protein sequence ID" value="MRX72454.1"/>
    <property type="molecule type" value="Genomic_DNA"/>
</dbReference>
<feature type="domain" description="Methyl-accepting transducer" evidence="5">
    <location>
        <begin position="211"/>
        <end position="461"/>
    </location>
</feature>
<feature type="transmembrane region" description="Helical" evidence="4">
    <location>
        <begin position="47"/>
        <end position="66"/>
    </location>
</feature>
<gene>
    <name evidence="6" type="ORF">GJU40_09885</name>
</gene>
<keyword evidence="3" id="KW-0175">Coiled coil</keyword>
<comment type="caution">
    <text evidence="6">The sequence shown here is derived from an EMBL/GenBank/DDBJ whole genome shotgun (WGS) entry which is preliminary data.</text>
</comment>
<feature type="transmembrane region" description="Helical" evidence="4">
    <location>
        <begin position="72"/>
        <end position="93"/>
    </location>
</feature>
<evidence type="ECO:0000256" key="2">
    <source>
        <dbReference type="PROSITE-ProRule" id="PRU00284"/>
    </source>
</evidence>
<evidence type="ECO:0000313" key="6">
    <source>
        <dbReference type="EMBL" id="MRX72454.1"/>
    </source>
</evidence>
<organism evidence="6 7">
    <name type="scientific">Metabacillus lacus</name>
    <dbReference type="NCBI Taxonomy" id="1983721"/>
    <lineage>
        <taxon>Bacteria</taxon>
        <taxon>Bacillati</taxon>
        <taxon>Bacillota</taxon>
        <taxon>Bacilli</taxon>
        <taxon>Bacillales</taxon>
        <taxon>Bacillaceae</taxon>
        <taxon>Metabacillus</taxon>
    </lineage>
</organism>
<dbReference type="Proteomes" id="UP000448867">
    <property type="component" value="Unassembled WGS sequence"/>
</dbReference>
<dbReference type="AlphaFoldDB" id="A0A7X2M067"/>
<evidence type="ECO:0000259" key="5">
    <source>
        <dbReference type="PROSITE" id="PS50111"/>
    </source>
</evidence>
<name>A0A7X2M067_9BACI</name>
<feature type="transmembrane region" description="Helical" evidence="4">
    <location>
        <begin position="100"/>
        <end position="133"/>
    </location>
</feature>
<accession>A0A7X2M067</accession>
<evidence type="ECO:0000256" key="1">
    <source>
        <dbReference type="ARBA" id="ARBA00023224"/>
    </source>
</evidence>
<keyword evidence="4" id="KW-0472">Membrane</keyword>
<proteinExistence type="predicted"/>
<feature type="transmembrane region" description="Helical" evidence="4">
    <location>
        <begin position="145"/>
        <end position="166"/>
    </location>
</feature>
<sequence>MGNQQASEFEVLGTKLLSYLISGMLLAAYPLIIMFHLMDFISFADMLLFIFSTFALGLVLLGFYKWKGNLQWTKYAVVTVTVAVVGIVIYILPSDRIWIVLFLYLVLTMLYLSTRIVLLGGFYGLILLVLFVASEKSSIENIMDLTIVFVLYIMTWLAAAFVSYCGRRVISSVMEKERQMTLQSGELSEVIGRSKETAQHVFSSSGDVKERLSESGQSMQEIAAAMTEMSLGTARYAGELEKITSINDRSEQVLSAAEEKVHAALKKVESSSDVSQQSISVMKTAGEQLDDLKESLASSTASIQQLSKSFESIERFTNRISTISEQTNLLALNASIEAARAGEHGKGFTVVAEEVRKLSAETAKATHEITQVVESLTLEVAETEKAVSLSNEQLSRQNAVMESGTISFNQIAEDSMETLTAVREMSSYFTEVIKNFKDISTGIEEVSGFVEELAASSEEIQALTSSQRDNTKNMVGSINTLAHTAELLLAHVHEGQKSI</sequence>
<evidence type="ECO:0000313" key="7">
    <source>
        <dbReference type="Proteomes" id="UP000448867"/>
    </source>
</evidence>
<protein>
    <recommendedName>
        <fullName evidence="5">Methyl-accepting transducer domain-containing protein</fullName>
    </recommendedName>
</protein>
<keyword evidence="1 2" id="KW-0807">Transducer</keyword>
<dbReference type="RefSeq" id="WP_154307618.1">
    <property type="nucleotide sequence ID" value="NZ_WKKI01000016.1"/>
</dbReference>
<feature type="coiled-coil region" evidence="3">
    <location>
        <begin position="240"/>
        <end position="309"/>
    </location>
</feature>
<dbReference type="OrthoDB" id="2166737at2"/>
<dbReference type="GO" id="GO:0007165">
    <property type="term" value="P:signal transduction"/>
    <property type="evidence" value="ECO:0007669"/>
    <property type="project" value="UniProtKB-KW"/>
</dbReference>